<dbReference type="InterPro" id="IPR052400">
    <property type="entry name" value="Zn2-C6_fungal_TF"/>
</dbReference>
<dbReference type="PROSITE" id="PS00463">
    <property type="entry name" value="ZN2_CY6_FUNGAL_1"/>
    <property type="match status" value="1"/>
</dbReference>
<name>A0A9P5LJB7_9HYPO</name>
<feature type="region of interest" description="Disordered" evidence="2">
    <location>
        <begin position="438"/>
        <end position="465"/>
    </location>
</feature>
<gene>
    <name evidence="4" type="ORF">G7Z17_g2220</name>
</gene>
<evidence type="ECO:0000313" key="4">
    <source>
        <dbReference type="EMBL" id="KAF7555351.1"/>
    </source>
</evidence>
<feature type="domain" description="Zn(2)-C6 fungal-type" evidence="3">
    <location>
        <begin position="40"/>
        <end position="70"/>
    </location>
</feature>
<keyword evidence="5" id="KW-1185">Reference proteome</keyword>
<proteinExistence type="predicted"/>
<reference evidence="4" key="1">
    <citation type="submission" date="2020-03" db="EMBL/GenBank/DDBJ databases">
        <title>Draft Genome Sequence of Cylindrodendrum hubeiense.</title>
        <authorList>
            <person name="Buettner E."/>
            <person name="Kellner H."/>
        </authorList>
    </citation>
    <scope>NUCLEOTIDE SEQUENCE</scope>
    <source>
        <strain evidence="4">IHI 201604</strain>
    </source>
</reference>
<dbReference type="SUPFAM" id="SSF57701">
    <property type="entry name" value="Zn2/Cys6 DNA-binding domain"/>
    <property type="match status" value="1"/>
</dbReference>
<dbReference type="PROSITE" id="PS50048">
    <property type="entry name" value="ZN2_CY6_FUNGAL_2"/>
    <property type="match status" value="1"/>
</dbReference>
<organism evidence="4 5">
    <name type="scientific">Cylindrodendrum hubeiense</name>
    <dbReference type="NCBI Taxonomy" id="595255"/>
    <lineage>
        <taxon>Eukaryota</taxon>
        <taxon>Fungi</taxon>
        <taxon>Dikarya</taxon>
        <taxon>Ascomycota</taxon>
        <taxon>Pezizomycotina</taxon>
        <taxon>Sordariomycetes</taxon>
        <taxon>Hypocreomycetidae</taxon>
        <taxon>Hypocreales</taxon>
        <taxon>Nectriaceae</taxon>
        <taxon>Cylindrodendrum</taxon>
    </lineage>
</organism>
<dbReference type="InterPro" id="IPR001138">
    <property type="entry name" value="Zn2Cys6_DnaBD"/>
</dbReference>
<feature type="region of interest" description="Disordered" evidence="2">
    <location>
        <begin position="94"/>
        <end position="130"/>
    </location>
</feature>
<dbReference type="Gene3D" id="4.10.240.10">
    <property type="entry name" value="Zn(2)-C6 fungal-type DNA-binding domain"/>
    <property type="match status" value="1"/>
</dbReference>
<dbReference type="EMBL" id="JAANBB010000021">
    <property type="protein sequence ID" value="KAF7555351.1"/>
    <property type="molecule type" value="Genomic_DNA"/>
</dbReference>
<dbReference type="GO" id="GO:0000981">
    <property type="term" value="F:DNA-binding transcription factor activity, RNA polymerase II-specific"/>
    <property type="evidence" value="ECO:0007669"/>
    <property type="project" value="InterPro"/>
</dbReference>
<dbReference type="Pfam" id="PF00172">
    <property type="entry name" value="Zn_clus"/>
    <property type="match status" value="1"/>
</dbReference>
<dbReference type="PRINTS" id="PR00755">
    <property type="entry name" value="AFLATOXINBRP"/>
</dbReference>
<protein>
    <recommendedName>
        <fullName evidence="3">Zn(2)-C6 fungal-type domain-containing protein</fullName>
    </recommendedName>
</protein>
<evidence type="ECO:0000256" key="2">
    <source>
        <dbReference type="SAM" id="MobiDB-lite"/>
    </source>
</evidence>
<feature type="region of interest" description="Disordered" evidence="2">
    <location>
        <begin position="1"/>
        <end position="45"/>
    </location>
</feature>
<dbReference type="PANTHER" id="PTHR47657">
    <property type="entry name" value="STEROL REGULATORY ELEMENT-BINDING PROTEIN ECM22"/>
    <property type="match status" value="1"/>
</dbReference>
<feature type="compositionally biased region" description="Pro residues" evidence="2">
    <location>
        <begin position="113"/>
        <end position="124"/>
    </location>
</feature>
<comment type="caution">
    <text evidence="4">The sequence shown here is derived from an EMBL/GenBank/DDBJ whole genome shotgun (WGS) entry which is preliminary data.</text>
</comment>
<dbReference type="PANTHER" id="PTHR47657:SF14">
    <property type="entry name" value="ZN(2)-C6 FUNGAL-TYPE DOMAIN-CONTAINING PROTEIN"/>
    <property type="match status" value="1"/>
</dbReference>
<sequence length="465" mass="51888">MASSRVSPPDTPNAAGSSAAPPRAESAGRMRRPHRKSRRGCRPCKASRIKCDENQPICSNCARKEVSCDYFETVRPATEEPKQLMRIIPLRRNNLQDAPPAPSHSRPSSREPLSPPSPPSPPSPLGLSPAALASNCPSPVAIGTPADRLLELRLLHHYHTMSGLSHMSQRTWTLWTVEMAVASSSVMDAVLGFSAFHLRRLGDCDLLIRKASHKYMARAIRSHTEQLQTGLSQSNAAPMIAACALIMFHTTMNQDYLDAKAGPQLPLHWFYPFQSALSFLRVIWPWLQHTSIDRMVWSRLGPDVLTAHLSTLEGPNTFDFLLDNMDPECLLDEETMIAYRQAVSRLSYVYSAPAYRGLLQFPVSVTPRFVQLLEAQDPRTLAIVGYFFLLVKLACVLWWVDGAADREFAAIMAFLPQDWWPMMGWAIDEFKWSPRSLDDSPFDGLSPSDESSPIGYPDYAAIDQA</sequence>
<evidence type="ECO:0000313" key="5">
    <source>
        <dbReference type="Proteomes" id="UP000722485"/>
    </source>
</evidence>
<dbReference type="CDD" id="cd00067">
    <property type="entry name" value="GAL4"/>
    <property type="match status" value="1"/>
</dbReference>
<dbReference type="SMART" id="SM00066">
    <property type="entry name" value="GAL4"/>
    <property type="match status" value="1"/>
</dbReference>
<evidence type="ECO:0000256" key="1">
    <source>
        <dbReference type="ARBA" id="ARBA00023242"/>
    </source>
</evidence>
<dbReference type="GO" id="GO:0008270">
    <property type="term" value="F:zinc ion binding"/>
    <property type="evidence" value="ECO:0007669"/>
    <property type="project" value="InterPro"/>
</dbReference>
<dbReference type="OrthoDB" id="416217at2759"/>
<dbReference type="InterPro" id="IPR021858">
    <property type="entry name" value="Fun_TF"/>
</dbReference>
<dbReference type="InterPro" id="IPR036864">
    <property type="entry name" value="Zn2-C6_fun-type_DNA-bd_sf"/>
</dbReference>
<dbReference type="AlphaFoldDB" id="A0A9P5LJB7"/>
<feature type="compositionally biased region" description="Low complexity" evidence="2">
    <location>
        <begin position="103"/>
        <end position="112"/>
    </location>
</feature>
<dbReference type="Pfam" id="PF11951">
    <property type="entry name" value="Fungal_trans_2"/>
    <property type="match status" value="1"/>
</dbReference>
<evidence type="ECO:0000259" key="3">
    <source>
        <dbReference type="PROSITE" id="PS50048"/>
    </source>
</evidence>
<dbReference type="Proteomes" id="UP000722485">
    <property type="component" value="Unassembled WGS sequence"/>
</dbReference>
<keyword evidence="1" id="KW-0539">Nucleus</keyword>
<feature type="compositionally biased region" description="Basic residues" evidence="2">
    <location>
        <begin position="29"/>
        <end position="45"/>
    </location>
</feature>
<accession>A0A9P5LJB7</accession>